<evidence type="ECO:0000313" key="3">
    <source>
        <dbReference type="EMBL" id="QLQ39607.1"/>
    </source>
</evidence>
<dbReference type="PROSITE" id="PS51257">
    <property type="entry name" value="PROKAR_LIPOPROTEIN"/>
    <property type="match status" value="1"/>
</dbReference>
<sequence length="149" mass="15448">MRFVRTITGMLLLAVGCPALLAGAGLWFAARHTDPAGGFAARVGGLDLTLRGGWFPGLAGALLAGGTLLVLLAVVLLLRPHRPREVVFVVEPDQVPVLAGRLGISSLSGLGRQPGPASRRERQLVAVGPSPAGRTRAAISPAPPSDRRR</sequence>
<dbReference type="RefSeq" id="WP_181571992.1">
    <property type="nucleotide sequence ID" value="NZ_CP059322.2"/>
</dbReference>
<keyword evidence="2" id="KW-0812">Transmembrane</keyword>
<feature type="region of interest" description="Disordered" evidence="1">
    <location>
        <begin position="105"/>
        <end position="149"/>
    </location>
</feature>
<name>A0A7L6BCE9_9ACTN</name>
<keyword evidence="2" id="KW-1133">Transmembrane helix</keyword>
<protein>
    <submittedName>
        <fullName evidence="3">Uncharacterized protein</fullName>
    </submittedName>
</protein>
<dbReference type="EMBL" id="CP059322">
    <property type="protein sequence ID" value="QLQ39607.1"/>
    <property type="molecule type" value="Genomic_DNA"/>
</dbReference>
<evidence type="ECO:0000256" key="2">
    <source>
        <dbReference type="SAM" id="Phobius"/>
    </source>
</evidence>
<evidence type="ECO:0000313" key="4">
    <source>
        <dbReference type="Proteomes" id="UP000510844"/>
    </source>
</evidence>
<keyword evidence="2" id="KW-0472">Membrane</keyword>
<reference evidence="3 4" key="1">
    <citation type="submission" date="2020-07" db="EMBL/GenBank/DDBJ databases">
        <title>A new Micromonospora strain with potent antibiotic activity isolated from the microbiome of a mid-Atlantic deep-sea sponge.</title>
        <authorList>
            <person name="Back C.R."/>
            <person name="Stennett H.L."/>
            <person name="Williams S.E."/>
            <person name="Wang L."/>
            <person name="Ojeda Gomez J."/>
            <person name="Abdulle O.M."/>
            <person name="Duffy T."/>
            <person name="Hendry K.R."/>
            <person name="Powell D."/>
            <person name="Stach J.E."/>
            <person name="Essex-Lopresti A.E."/>
            <person name="Willis C.L."/>
            <person name="Curnow P."/>
            <person name="Race P.R."/>
        </authorList>
    </citation>
    <scope>NUCLEOTIDE SEQUENCE [LARGE SCALE GENOMIC DNA]</scope>
    <source>
        <strain evidence="3 4">28ISP2-46</strain>
    </source>
</reference>
<dbReference type="AlphaFoldDB" id="A0A7L6BCE9"/>
<feature type="transmembrane region" description="Helical" evidence="2">
    <location>
        <begin position="56"/>
        <end position="78"/>
    </location>
</feature>
<keyword evidence="4" id="KW-1185">Reference proteome</keyword>
<dbReference type="Proteomes" id="UP000510844">
    <property type="component" value="Chromosome"/>
</dbReference>
<accession>A0A7L6BCE9</accession>
<organism evidence="3 4">
    <name type="scientific">Micromonospora robiginosa</name>
    <dbReference type="NCBI Taxonomy" id="2749844"/>
    <lineage>
        <taxon>Bacteria</taxon>
        <taxon>Bacillati</taxon>
        <taxon>Actinomycetota</taxon>
        <taxon>Actinomycetes</taxon>
        <taxon>Micromonosporales</taxon>
        <taxon>Micromonosporaceae</taxon>
        <taxon>Micromonospora</taxon>
    </lineage>
</organism>
<evidence type="ECO:0000256" key="1">
    <source>
        <dbReference type="SAM" id="MobiDB-lite"/>
    </source>
</evidence>
<proteinExistence type="predicted"/>
<gene>
    <name evidence="3" type="ORF">H1D33_12710</name>
</gene>
<reference evidence="4" key="2">
    <citation type="journal article" date="2021" name="Mar. Drugs">
        <title>A New Micromonospora Strain with Antibiotic Activity Isolated from the Microbiome of a Mid-Atlantic Deep-Sea Sponge.</title>
        <authorList>
            <person name="Back C.R."/>
            <person name="Stennett H.L."/>
            <person name="Williams S.E."/>
            <person name="Wang L."/>
            <person name="Ojeda Gomez J."/>
            <person name="Abdulle O.M."/>
            <person name="Duffy T."/>
            <person name="Neal C."/>
            <person name="Mantell J."/>
            <person name="Jepson M.A."/>
            <person name="Hendry K.R."/>
            <person name="Powell D."/>
            <person name="Stach J.E.M."/>
            <person name="Essex-Lopresti A.E."/>
            <person name="Willis C.L."/>
            <person name="Curnow P."/>
            <person name="Race P.R."/>
        </authorList>
    </citation>
    <scope>NUCLEOTIDE SEQUENCE [LARGE SCALE GENOMIC DNA]</scope>
    <source>
        <strain evidence="4">28ISP2-46</strain>
    </source>
</reference>